<keyword evidence="4" id="KW-1003">Cell membrane</keyword>
<dbReference type="InterPro" id="IPR001736">
    <property type="entry name" value="PLipase_D/transphosphatidylase"/>
</dbReference>
<evidence type="ECO:0000259" key="13">
    <source>
        <dbReference type="PROSITE" id="PS50035"/>
    </source>
</evidence>
<evidence type="ECO:0000256" key="7">
    <source>
        <dbReference type="ARBA" id="ARBA00022692"/>
    </source>
</evidence>
<evidence type="ECO:0000256" key="6">
    <source>
        <dbReference type="ARBA" id="ARBA00022679"/>
    </source>
</evidence>
<gene>
    <name evidence="14" type="ORF">NS319_14695</name>
</gene>
<evidence type="ECO:0000256" key="10">
    <source>
        <dbReference type="ARBA" id="ARBA00023136"/>
    </source>
</evidence>
<dbReference type="Pfam" id="PF13091">
    <property type="entry name" value="PLDc_2"/>
    <property type="match status" value="2"/>
</dbReference>
<dbReference type="SMART" id="SM00155">
    <property type="entry name" value="PLDc"/>
    <property type="match status" value="2"/>
</dbReference>
<comment type="caution">
    <text evidence="14">The sequence shown here is derived from an EMBL/GenBank/DDBJ whole genome shotgun (WGS) entry which is preliminary data.</text>
</comment>
<comment type="function">
    <text evidence="1">Could be a virulence factor.</text>
</comment>
<organism evidence="14 15">
    <name type="scientific">Sphingomonas sanguinis</name>
    <dbReference type="NCBI Taxonomy" id="33051"/>
    <lineage>
        <taxon>Bacteria</taxon>
        <taxon>Pseudomonadati</taxon>
        <taxon>Pseudomonadota</taxon>
        <taxon>Alphaproteobacteria</taxon>
        <taxon>Sphingomonadales</taxon>
        <taxon>Sphingomonadaceae</taxon>
        <taxon>Sphingomonas</taxon>
    </lineage>
</organism>
<evidence type="ECO:0000256" key="4">
    <source>
        <dbReference type="ARBA" id="ARBA00022475"/>
    </source>
</evidence>
<dbReference type="AlphaFoldDB" id="A0A147HTU3"/>
<sequence length="469" mass="52265">MMPVPIDLQAIWYAAEWVIRIGALLTVPLRRSTAATRAWLLLILFLPLPGLLLFWAIGSPRFPAWRTQRFIALGPFFEGIASRMRRHTPDLGAAGPSAALAVTLGRMPVTAGNAIDLIDDYDGVIDLFVADIDAASRTIDLLVYIFADDTIGRRVIDALAKAVPRGVRVRVMFDPVGSHPWRRGTSRRLRDAGIEVREALPFHVLRRRTRRDMRNHRKLFVIDGRIGYAGSLNLVAKDFRPGIVNRELVARVEGPVVASMAAVVAGDWSMETGEAPDQTVVIPATAGTCWAQLLPSGANFPLEGFETLLVWHLHQARRRVTIVTPYFIPDENVVTAIRIAVTRGVAVDLILSSVVDQPIVNLSQSSYYEELLATGVGIHLFRDQLLHAKSFIIDTSLGVLGSSNVDMRSFQLNEEVSLLLYDEASIARLKVLHDRYLETSDLLQLHQWQSRPVWHKLAENIARLMNSLF</sequence>
<evidence type="ECO:0000256" key="1">
    <source>
        <dbReference type="ARBA" id="ARBA00003145"/>
    </source>
</evidence>
<dbReference type="PROSITE" id="PS50035">
    <property type="entry name" value="PLD"/>
    <property type="match status" value="2"/>
</dbReference>
<comment type="subcellular location">
    <subcellularLocation>
        <location evidence="2">Cell membrane</location>
    </subcellularLocation>
    <subcellularLocation>
        <location evidence="3">Secreted</location>
    </subcellularLocation>
</comment>
<dbReference type="EC" id="2.7.8.-" evidence="11"/>
<feature type="domain" description="PLD phosphodiesterase" evidence="13">
    <location>
        <begin position="382"/>
        <end position="409"/>
    </location>
</feature>
<feature type="transmembrane region" description="Helical" evidence="12">
    <location>
        <begin position="6"/>
        <end position="27"/>
    </location>
</feature>
<dbReference type="Gene3D" id="3.30.870.10">
    <property type="entry name" value="Endonuclease Chain A"/>
    <property type="match status" value="2"/>
</dbReference>
<keyword evidence="10 12" id="KW-0472">Membrane</keyword>
<evidence type="ECO:0000256" key="12">
    <source>
        <dbReference type="SAM" id="Phobius"/>
    </source>
</evidence>
<dbReference type="EMBL" id="LDTD01000115">
    <property type="protein sequence ID" value="KTT68307.1"/>
    <property type="molecule type" value="Genomic_DNA"/>
</dbReference>
<evidence type="ECO:0000256" key="8">
    <source>
        <dbReference type="ARBA" id="ARBA00022737"/>
    </source>
</evidence>
<evidence type="ECO:0000256" key="11">
    <source>
        <dbReference type="NCBIfam" id="TIGR04265"/>
    </source>
</evidence>
<keyword evidence="8" id="KW-0677">Repeat</keyword>
<reference evidence="14 15" key="1">
    <citation type="journal article" date="2016" name="Front. Microbiol.">
        <title>Genomic Resource of Rice Seed Associated Bacteria.</title>
        <authorList>
            <person name="Midha S."/>
            <person name="Bansal K."/>
            <person name="Sharma S."/>
            <person name="Kumar N."/>
            <person name="Patil P.P."/>
            <person name="Chaudhry V."/>
            <person name="Patil P.B."/>
        </authorList>
    </citation>
    <scope>NUCLEOTIDE SEQUENCE [LARGE SCALE GENOMIC DNA]</scope>
    <source>
        <strain evidence="14 15">NS319</strain>
    </source>
</reference>
<evidence type="ECO:0000313" key="14">
    <source>
        <dbReference type="EMBL" id="KTT68307.1"/>
    </source>
</evidence>
<evidence type="ECO:0000256" key="9">
    <source>
        <dbReference type="ARBA" id="ARBA00022989"/>
    </source>
</evidence>
<dbReference type="InterPro" id="IPR025202">
    <property type="entry name" value="PLD-like_dom"/>
</dbReference>
<dbReference type="PANTHER" id="PTHR21248">
    <property type="entry name" value="CARDIOLIPIN SYNTHASE"/>
    <property type="match status" value="1"/>
</dbReference>
<dbReference type="NCBIfam" id="TIGR04265">
    <property type="entry name" value="bac_cardiolipin"/>
    <property type="match status" value="1"/>
</dbReference>
<accession>A0A147HTU3</accession>
<name>A0A147HTU3_9SPHN</name>
<evidence type="ECO:0000256" key="2">
    <source>
        <dbReference type="ARBA" id="ARBA00004236"/>
    </source>
</evidence>
<keyword evidence="7 12" id="KW-0812">Transmembrane</keyword>
<proteinExistence type="predicted"/>
<dbReference type="GO" id="GO:0032049">
    <property type="term" value="P:cardiolipin biosynthetic process"/>
    <property type="evidence" value="ECO:0007669"/>
    <property type="project" value="UniProtKB-UniRule"/>
</dbReference>
<evidence type="ECO:0000256" key="5">
    <source>
        <dbReference type="ARBA" id="ARBA00022525"/>
    </source>
</evidence>
<dbReference type="PATRIC" id="fig|33051.3.peg.351"/>
<dbReference type="InterPro" id="IPR022924">
    <property type="entry name" value="Cardiolipin_synthase"/>
</dbReference>
<protein>
    <recommendedName>
        <fullName evidence="11">Cardiolipin synthase</fullName>
        <ecNumber evidence="11">2.7.8.-</ecNumber>
    </recommendedName>
</protein>
<dbReference type="GO" id="GO:0005886">
    <property type="term" value="C:plasma membrane"/>
    <property type="evidence" value="ECO:0007669"/>
    <property type="project" value="UniProtKB-SubCell"/>
</dbReference>
<dbReference type="SUPFAM" id="SSF56024">
    <property type="entry name" value="Phospholipase D/nuclease"/>
    <property type="match status" value="2"/>
</dbReference>
<dbReference type="GO" id="GO:0008808">
    <property type="term" value="F:cardiolipin synthase activity"/>
    <property type="evidence" value="ECO:0007669"/>
    <property type="project" value="UniProtKB-UniRule"/>
</dbReference>
<evidence type="ECO:0000256" key="3">
    <source>
        <dbReference type="ARBA" id="ARBA00004613"/>
    </source>
</evidence>
<dbReference type="PANTHER" id="PTHR21248:SF22">
    <property type="entry name" value="PHOSPHOLIPASE D"/>
    <property type="match status" value="1"/>
</dbReference>
<keyword evidence="5" id="KW-0964">Secreted</keyword>
<feature type="transmembrane region" description="Helical" evidence="12">
    <location>
        <begin position="39"/>
        <end position="58"/>
    </location>
</feature>
<dbReference type="GO" id="GO:0005576">
    <property type="term" value="C:extracellular region"/>
    <property type="evidence" value="ECO:0007669"/>
    <property type="project" value="UniProtKB-SubCell"/>
</dbReference>
<dbReference type="Proteomes" id="UP000072867">
    <property type="component" value="Unassembled WGS sequence"/>
</dbReference>
<evidence type="ECO:0000313" key="15">
    <source>
        <dbReference type="Proteomes" id="UP000072867"/>
    </source>
</evidence>
<keyword evidence="6" id="KW-0808">Transferase</keyword>
<keyword evidence="9 12" id="KW-1133">Transmembrane helix</keyword>
<feature type="domain" description="PLD phosphodiesterase" evidence="13">
    <location>
        <begin position="211"/>
        <end position="238"/>
    </location>
</feature>